<evidence type="ECO:0000313" key="7">
    <source>
        <dbReference type="EMBL" id="GGN86529.1"/>
    </source>
</evidence>
<evidence type="ECO:0000256" key="5">
    <source>
        <dbReference type="ARBA" id="ARBA00023002"/>
    </source>
</evidence>
<dbReference type="Proteomes" id="UP000658127">
    <property type="component" value="Unassembled WGS sequence"/>
</dbReference>
<dbReference type="Pfam" id="PF00881">
    <property type="entry name" value="Nitroreductase"/>
    <property type="match status" value="1"/>
</dbReference>
<dbReference type="PANTHER" id="PTHR43673:SF2">
    <property type="entry name" value="NITROREDUCTASE"/>
    <property type="match status" value="1"/>
</dbReference>
<proteinExistence type="inferred from homology"/>
<comment type="similarity">
    <text evidence="2">Belongs to the nitroreductase family.</text>
</comment>
<dbReference type="SUPFAM" id="SSF55469">
    <property type="entry name" value="FMN-dependent nitroreductase-like"/>
    <property type="match status" value="1"/>
</dbReference>
<sequence>MNCAHPADSRALSGAYFLKESDSPIVGIMITQTLSVTEAIRTRRTVRHYRPDPIAPELLEELLDLAVQAPSAWNMQDRSIVVVTSDDGRKALSEAAFGQQQPLEAPAVLVFVADPAAWTAANTDIAEQAVRNGAWNERFQAMFDSRAEYHSMRERGLLRENAVKNAMIAATYVMLAATGLGLASAPMNGWDAELVKQAIGIDADADLAIAVMVTVGYGAATPPHPGRRPRERAVFAERYPALS</sequence>
<comment type="cofactor">
    <cofactor evidence="1">
        <name>FMN</name>
        <dbReference type="ChEBI" id="CHEBI:58210"/>
    </cofactor>
</comment>
<keyword evidence="3" id="KW-0285">Flavoprotein</keyword>
<evidence type="ECO:0000259" key="6">
    <source>
        <dbReference type="Pfam" id="PF00881"/>
    </source>
</evidence>
<evidence type="ECO:0000256" key="2">
    <source>
        <dbReference type="ARBA" id="ARBA00007118"/>
    </source>
</evidence>
<evidence type="ECO:0000313" key="8">
    <source>
        <dbReference type="Proteomes" id="UP000658127"/>
    </source>
</evidence>
<feature type="domain" description="Nitroreductase" evidence="6">
    <location>
        <begin position="40"/>
        <end position="217"/>
    </location>
</feature>
<accession>A0ABQ2KM33</accession>
<dbReference type="PANTHER" id="PTHR43673">
    <property type="entry name" value="NAD(P)H NITROREDUCTASE YDGI-RELATED"/>
    <property type="match status" value="1"/>
</dbReference>
<dbReference type="EMBL" id="BMNE01000004">
    <property type="protein sequence ID" value="GGN86529.1"/>
    <property type="molecule type" value="Genomic_DNA"/>
</dbReference>
<dbReference type="InterPro" id="IPR000415">
    <property type="entry name" value="Nitroreductase-like"/>
</dbReference>
<comment type="caution">
    <text evidence="7">The sequence shown here is derived from an EMBL/GenBank/DDBJ whole genome shotgun (WGS) entry which is preliminary data.</text>
</comment>
<keyword evidence="4" id="KW-0288">FMN</keyword>
<protein>
    <submittedName>
        <fullName evidence="7">NADH dehydrogenase</fullName>
    </submittedName>
</protein>
<evidence type="ECO:0000256" key="1">
    <source>
        <dbReference type="ARBA" id="ARBA00001917"/>
    </source>
</evidence>
<dbReference type="InterPro" id="IPR029479">
    <property type="entry name" value="Nitroreductase"/>
</dbReference>
<keyword evidence="5" id="KW-0560">Oxidoreductase</keyword>
<reference evidence="8" key="1">
    <citation type="journal article" date="2019" name="Int. J. Syst. Evol. Microbiol.">
        <title>The Global Catalogue of Microorganisms (GCM) 10K type strain sequencing project: providing services to taxonomists for standard genome sequencing and annotation.</title>
        <authorList>
            <consortium name="The Broad Institute Genomics Platform"/>
            <consortium name="The Broad Institute Genome Sequencing Center for Infectious Disease"/>
            <person name="Wu L."/>
            <person name="Ma J."/>
        </authorList>
    </citation>
    <scope>NUCLEOTIDE SEQUENCE [LARGE SCALE GENOMIC DNA]</scope>
    <source>
        <strain evidence="8">CGMCC 4.7329</strain>
    </source>
</reference>
<keyword evidence="8" id="KW-1185">Reference proteome</keyword>
<evidence type="ECO:0000256" key="4">
    <source>
        <dbReference type="ARBA" id="ARBA00022643"/>
    </source>
</evidence>
<evidence type="ECO:0000256" key="3">
    <source>
        <dbReference type="ARBA" id="ARBA00022630"/>
    </source>
</evidence>
<name>A0ABQ2KM33_9NOCA</name>
<dbReference type="Gene3D" id="3.40.109.10">
    <property type="entry name" value="NADH Oxidase"/>
    <property type="match status" value="1"/>
</dbReference>
<gene>
    <name evidence="7" type="primary">nox</name>
    <name evidence="7" type="ORF">GCM10011610_41920</name>
</gene>
<organism evidence="7 8">
    <name type="scientific">Nocardia rhizosphaerihabitans</name>
    <dbReference type="NCBI Taxonomy" id="1691570"/>
    <lineage>
        <taxon>Bacteria</taxon>
        <taxon>Bacillati</taxon>
        <taxon>Actinomycetota</taxon>
        <taxon>Actinomycetes</taxon>
        <taxon>Mycobacteriales</taxon>
        <taxon>Nocardiaceae</taxon>
        <taxon>Nocardia</taxon>
    </lineage>
</organism>